<keyword evidence="2" id="KW-0812">Transmembrane</keyword>
<dbReference type="GO" id="GO:0005743">
    <property type="term" value="C:mitochondrial inner membrane"/>
    <property type="evidence" value="ECO:0007669"/>
    <property type="project" value="TreeGrafter"/>
</dbReference>
<dbReference type="RefSeq" id="XP_007882030.1">
    <property type="nucleotide sequence ID" value="XM_007883839.1"/>
</dbReference>
<feature type="compositionally biased region" description="Basic and acidic residues" evidence="1">
    <location>
        <begin position="257"/>
        <end position="270"/>
    </location>
</feature>
<evidence type="ECO:0000256" key="1">
    <source>
        <dbReference type="SAM" id="MobiDB-lite"/>
    </source>
</evidence>
<feature type="transmembrane region" description="Helical" evidence="2">
    <location>
        <begin position="178"/>
        <end position="197"/>
    </location>
</feature>
<dbReference type="GO" id="GO:0006813">
    <property type="term" value="P:potassium ion transport"/>
    <property type="evidence" value="ECO:0007669"/>
    <property type="project" value="TreeGrafter"/>
</dbReference>
<evidence type="ECO:0000313" key="3">
    <source>
        <dbReference type="EMBL" id="EPQ26090.1"/>
    </source>
</evidence>
<feature type="compositionally biased region" description="Low complexity" evidence="1">
    <location>
        <begin position="33"/>
        <end position="49"/>
    </location>
</feature>
<feature type="region of interest" description="Disordered" evidence="1">
    <location>
        <begin position="247"/>
        <end position="273"/>
    </location>
</feature>
<dbReference type="Proteomes" id="UP000053664">
    <property type="component" value="Unassembled WGS sequence"/>
</dbReference>
<dbReference type="EMBL" id="KE361647">
    <property type="protein sequence ID" value="EPQ26090.1"/>
    <property type="molecule type" value="Genomic_DNA"/>
</dbReference>
<dbReference type="GO" id="GO:1902600">
    <property type="term" value="P:proton transmembrane transport"/>
    <property type="evidence" value="ECO:0007669"/>
    <property type="project" value="TreeGrafter"/>
</dbReference>
<reference evidence="3 4" key="1">
    <citation type="journal article" date="2013" name="Plant Cell">
        <title>The transition from a phytopathogenic smut ancestor to an anamorphic biocontrol agent deciphered by comparative whole-genome analysis.</title>
        <authorList>
            <person name="Lefebvre F."/>
            <person name="Joly D.L."/>
            <person name="Labbe C."/>
            <person name="Teichmann B."/>
            <person name="Linning R."/>
            <person name="Belzile F."/>
            <person name="Bakkeren G."/>
            <person name="Belanger R.R."/>
        </authorList>
    </citation>
    <scope>NUCLEOTIDE SEQUENCE [LARGE SCALE GENOMIC DNA]</scope>
    <source>
        <strain evidence="3 4">PF-1</strain>
    </source>
</reference>
<evidence type="ECO:0008006" key="5">
    <source>
        <dbReference type="Google" id="ProtNLM"/>
    </source>
</evidence>
<name>A0A061H2Q3_9BASI</name>
<dbReference type="AlphaFoldDB" id="A0A061H2Q3"/>
<protein>
    <recommendedName>
        <fullName evidence="5">Mitochondrial K+-H+ exchange-related-domain-containing protein</fullName>
    </recommendedName>
</protein>
<dbReference type="OrthoDB" id="5562676at2759"/>
<organism evidence="3 4">
    <name type="scientific">Pseudozyma flocculosa PF-1</name>
    <dbReference type="NCBI Taxonomy" id="1277687"/>
    <lineage>
        <taxon>Eukaryota</taxon>
        <taxon>Fungi</taxon>
        <taxon>Dikarya</taxon>
        <taxon>Basidiomycota</taxon>
        <taxon>Ustilaginomycotina</taxon>
        <taxon>Ustilaginomycetes</taxon>
        <taxon>Ustilaginales</taxon>
        <taxon>Ustilaginaceae</taxon>
        <taxon>Pseudozyma</taxon>
    </lineage>
</organism>
<evidence type="ECO:0000256" key="2">
    <source>
        <dbReference type="SAM" id="Phobius"/>
    </source>
</evidence>
<feature type="region of interest" description="Disordered" evidence="1">
    <location>
        <begin position="32"/>
        <end position="58"/>
    </location>
</feature>
<dbReference type="PANTHER" id="PTHR28062">
    <property type="entry name" value="K+-H+ EXCHANGE-LIKE PROTEIN"/>
    <property type="match status" value="1"/>
</dbReference>
<keyword evidence="2" id="KW-0472">Membrane</keyword>
<evidence type="ECO:0000313" key="4">
    <source>
        <dbReference type="Proteomes" id="UP000053664"/>
    </source>
</evidence>
<gene>
    <name evidence="3" type="ORF">PFL1_06298</name>
</gene>
<dbReference type="KEGG" id="pfp:PFL1_06298"/>
<sequence length="327" mass="36296">MRLIAVPLARSRPGINPISTFVAQRAANAVHRATTTATGTTTTTTTTTTDGSDPQRKAPLSKRLLQRASAFWIDLGRTDQKSTLDWKRRTYVTGERLMDRIEYQEWALKGIDPAMDPKLIAAQAAVDGGQGSEKSAVDAGASPQIPLLYPPSLLKPEPLIASLKNLTDQRTPHHYKRFWVCVVGMPFTIPFALIPVVPNLPFFYLVYRAWSHWQAYKSSAFLSGLIAQNRLVAQQSPELDSIYAEAAPPPAEPAASSREEGKKASESRPSDDDERMLLKRHHIELLMGRLELPESCKADLRRARLQVERSMLDGKLEELESNSAGLK</sequence>
<dbReference type="GeneID" id="19320376"/>
<dbReference type="InterPro" id="IPR018786">
    <property type="entry name" value="Mit_KHE1"/>
</dbReference>
<dbReference type="Pfam" id="PF10173">
    <property type="entry name" value="Mit_KHE1"/>
    <property type="match status" value="1"/>
</dbReference>
<keyword evidence="2" id="KW-1133">Transmembrane helix</keyword>
<accession>A0A061H2Q3</accession>
<dbReference type="HOGENOM" id="CLU_043838_3_0_1"/>
<proteinExistence type="predicted"/>
<dbReference type="eggNOG" id="KOG4539">
    <property type="taxonomic scope" value="Eukaryota"/>
</dbReference>
<dbReference type="PANTHER" id="PTHR28062:SF1">
    <property type="entry name" value="TRANSMEMBRANE PROTEIN"/>
    <property type="match status" value="1"/>
</dbReference>